<accession>A0A6M0JUV0</accession>
<proteinExistence type="predicted"/>
<gene>
    <name evidence="1" type="ORF">G3446_05295</name>
</gene>
<dbReference type="EMBL" id="JAAIJQ010000011">
    <property type="protein sequence ID" value="NEV61322.1"/>
    <property type="molecule type" value="Genomic_DNA"/>
</dbReference>
<reference evidence="1 2" key="1">
    <citation type="submission" date="2020-02" db="EMBL/GenBank/DDBJ databases">
        <title>Genome sequences of Thiorhodococcus mannitoliphagus and Thiorhodococcus minor, purple sulfur photosynthetic bacteria in the gammaproteobacterial family, Chromatiaceae.</title>
        <authorList>
            <person name="Aviles F.A."/>
            <person name="Meyer T.E."/>
            <person name="Kyndt J.A."/>
        </authorList>
    </citation>
    <scope>NUCLEOTIDE SEQUENCE [LARGE SCALE GENOMIC DNA]</scope>
    <source>
        <strain evidence="1 2">DSM 11518</strain>
    </source>
</reference>
<dbReference type="AlphaFoldDB" id="A0A6M0JUV0"/>
<evidence type="ECO:0000313" key="2">
    <source>
        <dbReference type="Proteomes" id="UP000483379"/>
    </source>
</evidence>
<organism evidence="1 2">
    <name type="scientific">Thiorhodococcus minor</name>
    <dbReference type="NCBI Taxonomy" id="57489"/>
    <lineage>
        <taxon>Bacteria</taxon>
        <taxon>Pseudomonadati</taxon>
        <taxon>Pseudomonadota</taxon>
        <taxon>Gammaproteobacteria</taxon>
        <taxon>Chromatiales</taxon>
        <taxon>Chromatiaceae</taxon>
        <taxon>Thiorhodococcus</taxon>
    </lineage>
</organism>
<name>A0A6M0JUV0_9GAMM</name>
<sequence>MTEISHEEGVIVTILERFEKFRLPPALDIKVKVDRGEPLDDSDIEHLKRVMEDAEHIKRLVDKRPEFESLYTRAVHLYKEITDKALENEQRASSVP</sequence>
<dbReference type="Proteomes" id="UP000483379">
    <property type="component" value="Unassembled WGS sequence"/>
</dbReference>
<keyword evidence="2" id="KW-1185">Reference proteome</keyword>
<protein>
    <submittedName>
        <fullName evidence="1">Uncharacterized protein</fullName>
    </submittedName>
</protein>
<evidence type="ECO:0000313" key="1">
    <source>
        <dbReference type="EMBL" id="NEV61322.1"/>
    </source>
</evidence>
<comment type="caution">
    <text evidence="1">The sequence shown here is derived from an EMBL/GenBank/DDBJ whole genome shotgun (WGS) entry which is preliminary data.</text>
</comment>
<dbReference type="RefSeq" id="WP_164451434.1">
    <property type="nucleotide sequence ID" value="NZ_JAAIJQ010000011.1"/>
</dbReference>